<dbReference type="GeneID" id="43708883"/>
<gene>
    <name evidence="6" type="ordered locus">MTBMA_c08300</name>
</gene>
<keyword evidence="4 5" id="KW-0173">Coenzyme A biosynthesis</keyword>
<comment type="similarity">
    <text evidence="5">Belongs to the archaeal phosphopantothenate synthetase family.</text>
</comment>
<proteinExistence type="inferred from homology"/>
<dbReference type="GO" id="GO:0015937">
    <property type="term" value="P:coenzyme A biosynthetic process"/>
    <property type="evidence" value="ECO:0007669"/>
    <property type="project" value="UniProtKB-UniRule"/>
</dbReference>
<dbReference type="NCBIfam" id="NF041123">
    <property type="entry name" value="phpantohe_syn_Arch"/>
    <property type="match status" value="1"/>
</dbReference>
<dbReference type="NCBIfam" id="NF010324">
    <property type="entry name" value="PRK13761.1"/>
    <property type="match status" value="1"/>
</dbReference>
<dbReference type="PATRIC" id="fig|79929.8.peg.812"/>
<dbReference type="RefSeq" id="WP_013295649.1">
    <property type="nucleotide sequence ID" value="NC_014408.1"/>
</dbReference>
<comment type="pathway">
    <text evidence="5">Cofactor biosynthesis; coenzyme A biosynthesis.</text>
</comment>
<accession>D9PW27</accession>
<keyword evidence="7" id="KW-1185">Reference proteome</keyword>
<evidence type="ECO:0000256" key="1">
    <source>
        <dbReference type="ARBA" id="ARBA00022598"/>
    </source>
</evidence>
<dbReference type="InterPro" id="IPR002855">
    <property type="entry name" value="PPS/PS"/>
</dbReference>
<sequence>MISRDHPRYHSLMQREKITDAWRKGILADSGMIAHGRGEAFDYLLGEETTEPARKAIKAAAAALILAENPVISVNGNTAALVPAEVVELAGEIGGKIEINLFHRTEKRVKLIEEVLREHGASEVLGTGKLMHIDGIMSPRATASPDGIYSADTVLVPLEDGDRTEILRKSGKTVITVDLNPLSRTSRMASISITDNIVRAVPALIDTVRELRDAPREELEGILRKFDNTENLRETIKLLDIRRYNPEIESSQE</sequence>
<dbReference type="InterPro" id="IPR038138">
    <property type="entry name" value="PPS/PS_sf"/>
</dbReference>
<dbReference type="HOGENOM" id="CLU_078701_0_0_2"/>
<dbReference type="UniPathway" id="UPA00241"/>
<dbReference type="GO" id="GO:0005524">
    <property type="term" value="F:ATP binding"/>
    <property type="evidence" value="ECO:0007669"/>
    <property type="project" value="UniProtKB-KW"/>
</dbReference>
<dbReference type="GeneID" id="9704538"/>
<evidence type="ECO:0000256" key="5">
    <source>
        <dbReference type="HAMAP-Rule" id="MF_02224"/>
    </source>
</evidence>
<keyword evidence="3 5" id="KW-0067">ATP-binding</keyword>
<feature type="binding site" evidence="5">
    <location>
        <begin position="178"/>
        <end position="180"/>
    </location>
    <ligand>
        <name>ATP</name>
        <dbReference type="ChEBI" id="CHEBI:30616"/>
    </ligand>
</feature>
<feature type="binding site" evidence="5">
    <location>
        <begin position="184"/>
        <end position="185"/>
    </location>
    <ligand>
        <name>ATP</name>
        <dbReference type="ChEBI" id="CHEBI:30616"/>
    </ligand>
</feature>
<dbReference type="Gene3D" id="3.40.50.12640">
    <property type="entry name" value="Phosphopantoate/pantothenate synthetase"/>
    <property type="match status" value="1"/>
</dbReference>
<evidence type="ECO:0000313" key="7">
    <source>
        <dbReference type="Proteomes" id="UP000000345"/>
    </source>
</evidence>
<dbReference type="PANTHER" id="PTHR40695:SF1">
    <property type="entry name" value="4-PHOSPHOPANTOATE--BETA-ALANINE LIGASE"/>
    <property type="match status" value="1"/>
</dbReference>
<evidence type="ECO:0000313" key="6">
    <source>
        <dbReference type="EMBL" id="ADL58425.1"/>
    </source>
</evidence>
<dbReference type="Pfam" id="PF02006">
    <property type="entry name" value="PPS_PS"/>
    <property type="match status" value="1"/>
</dbReference>
<name>D9PW27_METTM</name>
<comment type="catalytic activity">
    <reaction evidence="5">
        <text>(R)-4-phosphopantoate + beta-alanine + ATP = (R)-4'-phosphopantothenate + AMP + diphosphate + H(+)</text>
        <dbReference type="Rhea" id="RHEA:27930"/>
        <dbReference type="ChEBI" id="CHEBI:10986"/>
        <dbReference type="ChEBI" id="CHEBI:15378"/>
        <dbReference type="ChEBI" id="CHEBI:30616"/>
        <dbReference type="ChEBI" id="CHEBI:33019"/>
        <dbReference type="ChEBI" id="CHEBI:57966"/>
        <dbReference type="ChEBI" id="CHEBI:61294"/>
        <dbReference type="ChEBI" id="CHEBI:456215"/>
        <dbReference type="EC" id="6.3.2.36"/>
    </reaction>
</comment>
<evidence type="ECO:0000256" key="4">
    <source>
        <dbReference type="ARBA" id="ARBA00022993"/>
    </source>
</evidence>
<dbReference type="KEGG" id="mmg:MTBMA_c08300"/>
<reference evidence="6 7" key="2">
    <citation type="journal article" date="2010" name="J. Bacteriol.">
        <title>Complete genome sequence of Methanothermobacter marburgensis, a methanoarchaeon model organism.</title>
        <authorList>
            <person name="Liesegang H."/>
            <person name="Kaster A.K."/>
            <person name="Wiezer A."/>
            <person name="Goenrich M."/>
            <person name="Wollherr A."/>
            <person name="Seedorf H."/>
            <person name="Gottschalk G."/>
            <person name="Thauer R.K."/>
        </authorList>
    </citation>
    <scope>NUCLEOTIDE SEQUENCE [LARGE SCALE GENOMIC DNA]</scope>
    <source>
        <strain evidence="7">ATCC BAA-927 / DSM 2133 / JCM 14651 / NBRC 100331 / OCM 82 / Marburg</strain>
    </source>
</reference>
<evidence type="ECO:0000256" key="3">
    <source>
        <dbReference type="ARBA" id="ARBA00022840"/>
    </source>
</evidence>
<organism evidence="6 7">
    <name type="scientific">Methanothermobacter marburgensis (strain ATCC BAA-927 / DSM 2133 / JCM 14651 / NBRC 100331 / OCM 82 / Marburg)</name>
    <name type="common">Methanobacterium thermoautotrophicum</name>
    <dbReference type="NCBI Taxonomy" id="79929"/>
    <lineage>
        <taxon>Archaea</taxon>
        <taxon>Methanobacteriati</taxon>
        <taxon>Methanobacteriota</taxon>
        <taxon>Methanomada group</taxon>
        <taxon>Methanobacteria</taxon>
        <taxon>Methanobacteriales</taxon>
        <taxon>Methanobacteriaceae</taxon>
        <taxon>Methanothermobacter</taxon>
    </lineage>
</organism>
<dbReference type="PIRSF" id="PIRSF004853">
    <property type="entry name" value="UCP004853"/>
    <property type="match status" value="1"/>
</dbReference>
<feature type="binding site" evidence="5">
    <location>
        <begin position="196"/>
        <end position="197"/>
    </location>
    <ligand>
        <name>ATP</name>
        <dbReference type="ChEBI" id="CHEBI:30616"/>
    </ligand>
</feature>
<keyword evidence="1 5" id="KW-0436">Ligase</keyword>
<dbReference type="PANTHER" id="PTHR40695">
    <property type="entry name" value="4-PHOSPHOPANTOATE--BETA-ALANINE LIGASE"/>
    <property type="match status" value="1"/>
</dbReference>
<dbReference type="HAMAP" id="MF_02224">
    <property type="entry name" value="PPS"/>
    <property type="match status" value="1"/>
</dbReference>
<feature type="binding site" evidence="5">
    <location>
        <position position="37"/>
    </location>
    <ligand>
        <name>ATP</name>
        <dbReference type="ChEBI" id="CHEBI:30616"/>
    </ligand>
</feature>
<dbReference type="EMBL" id="CP001710">
    <property type="protein sequence ID" value="ADL58425.1"/>
    <property type="molecule type" value="Genomic_DNA"/>
</dbReference>
<comment type="function">
    <text evidence="5">Catalyzes the condensation of (R)-4-phosphopantoate and beta-alanine to 4'-phosphopantothenate in the CoA biosynthesis pathway.</text>
</comment>
<dbReference type="Proteomes" id="UP000000345">
    <property type="component" value="Chromosome"/>
</dbReference>
<dbReference type="AlphaFoldDB" id="D9PW27"/>
<dbReference type="GO" id="GO:0016881">
    <property type="term" value="F:acid-amino acid ligase activity"/>
    <property type="evidence" value="ECO:0007669"/>
    <property type="project" value="UniProtKB-UniRule"/>
</dbReference>
<comment type="subunit">
    <text evidence="5">Homodimer.</text>
</comment>
<keyword evidence="2 5" id="KW-0547">Nucleotide-binding</keyword>
<protein>
    <recommendedName>
        <fullName evidence="5">4-phosphopantoate--beta-alanine ligase</fullName>
        <ecNumber evidence="5">6.3.2.36</ecNumber>
    </recommendedName>
    <alternativeName>
        <fullName evidence="5">Phosphopantothenate synthetase</fullName>
        <shortName evidence="5">PPS</shortName>
    </alternativeName>
</protein>
<feature type="binding site" evidence="5">
    <location>
        <position position="15"/>
    </location>
    <ligand>
        <name>ATP</name>
        <dbReference type="ChEBI" id="CHEBI:30616"/>
    </ligand>
</feature>
<dbReference type="EC" id="6.3.2.36" evidence="5"/>
<evidence type="ECO:0000256" key="2">
    <source>
        <dbReference type="ARBA" id="ARBA00022741"/>
    </source>
</evidence>
<reference key="1">
    <citation type="submission" date="2009-08" db="EMBL/GenBank/DDBJ databases">
        <title>The genome sequence of Methanothermobacter marburgensis.</title>
        <authorList>
            <person name="Kaster A."/>
            <person name="Seedorf H."/>
            <person name="Goenrich M."/>
            <person name="Wiezer A."/>
            <person name="Liesegang H."/>
            <person name="Thauer R."/>
            <person name="Gottschalk G."/>
        </authorList>
    </citation>
    <scope>NUCLEOTIDE SEQUENCE</scope>
    <source>
        <strain>Marburg</strain>
    </source>
</reference>
<dbReference type="PaxDb" id="79929-MTBMA_c08300"/>
<dbReference type="OrthoDB" id="10078at2157"/>
<dbReference type="STRING" id="79929.MTBMA_c08300"/>